<keyword evidence="2" id="KW-1185">Reference proteome</keyword>
<comment type="caution">
    <text evidence="1">The sequence shown here is derived from an EMBL/GenBank/DDBJ whole genome shotgun (WGS) entry which is preliminary data.</text>
</comment>
<dbReference type="RefSeq" id="WP_135435879.1">
    <property type="nucleotide sequence ID" value="NZ_SRLA01000004.1"/>
</dbReference>
<dbReference type="AlphaFoldDB" id="A0A4Z0P5B0"/>
<dbReference type="EMBL" id="SRLA01000004">
    <property type="protein sequence ID" value="TGE05566.1"/>
    <property type="molecule type" value="Genomic_DNA"/>
</dbReference>
<sequence length="88" mass="9728">MAEVEQKIVLQAYHAGQNSNHELQINGALQAAIAAGFKIVHTSQSVIPDVYDEGYVGSRNGTIHVVYVLEKEVQPLKLTKPRIKKFAQ</sequence>
<dbReference type="Proteomes" id="UP000298337">
    <property type="component" value="Unassembled WGS sequence"/>
</dbReference>
<proteinExistence type="predicted"/>
<evidence type="ECO:0000313" key="2">
    <source>
        <dbReference type="Proteomes" id="UP000298337"/>
    </source>
</evidence>
<reference evidence="1 2" key="1">
    <citation type="submission" date="2019-04" db="EMBL/GenBank/DDBJ databases">
        <authorList>
            <person name="Feng G."/>
            <person name="Zhang J."/>
            <person name="Zhu H."/>
        </authorList>
    </citation>
    <scope>NUCLEOTIDE SEQUENCE [LARGE SCALE GENOMIC DNA]</scope>
    <source>
        <strain evidence="1 2">92R-1</strain>
    </source>
</reference>
<accession>A0A4Z0P5B0</accession>
<organism evidence="1 2">
    <name type="scientific">Hymenobacter fodinae</name>
    <dbReference type="NCBI Taxonomy" id="2510796"/>
    <lineage>
        <taxon>Bacteria</taxon>
        <taxon>Pseudomonadati</taxon>
        <taxon>Bacteroidota</taxon>
        <taxon>Cytophagia</taxon>
        <taxon>Cytophagales</taxon>
        <taxon>Hymenobacteraceae</taxon>
        <taxon>Hymenobacter</taxon>
    </lineage>
</organism>
<gene>
    <name evidence="1" type="ORF">EU556_19900</name>
</gene>
<name>A0A4Z0P5B0_9BACT</name>
<evidence type="ECO:0000313" key="1">
    <source>
        <dbReference type="EMBL" id="TGE05566.1"/>
    </source>
</evidence>
<protein>
    <submittedName>
        <fullName evidence="1">Uncharacterized protein</fullName>
    </submittedName>
</protein>
<dbReference type="OrthoDB" id="9953700at2"/>